<reference evidence="1 2" key="1">
    <citation type="submission" date="2016-05" db="EMBL/GenBank/DDBJ databases">
        <title>Genomic Taxonomy of the Vibrionaceae.</title>
        <authorList>
            <person name="Gomez-Gil B."/>
            <person name="Enciso-Ibarra J."/>
        </authorList>
    </citation>
    <scope>NUCLEOTIDE SEQUENCE [LARGE SCALE GENOMIC DNA]</scope>
    <source>
        <strain evidence="1 2">CAIM 1920</strain>
    </source>
</reference>
<dbReference type="AlphaFoldDB" id="A0A1C3EIN5"/>
<evidence type="ECO:0000313" key="1">
    <source>
        <dbReference type="EMBL" id="ODA33106.1"/>
    </source>
</evidence>
<dbReference type="Proteomes" id="UP000094936">
    <property type="component" value="Unassembled WGS sequence"/>
</dbReference>
<evidence type="ECO:0000313" key="2">
    <source>
        <dbReference type="Proteomes" id="UP000094936"/>
    </source>
</evidence>
<protein>
    <submittedName>
        <fullName evidence="1">Uncharacterized protein</fullName>
    </submittedName>
</protein>
<sequence>MRFIYQTTIALLLATPSAVTLSDDFMKDALSGDRMVTVLDVHCESGEGKVMAAVIQFIGEEKYYDEKGEAYDSFEEAREAACELAENIKIY</sequence>
<keyword evidence="2" id="KW-1185">Reference proteome</keyword>
<accession>A0A1C3EIN5</accession>
<name>A0A1C3EIN5_9GAMM</name>
<proteinExistence type="predicted"/>
<organism evidence="1 2">
    <name type="scientific">Veronia pacifica</name>
    <dbReference type="NCBI Taxonomy" id="1080227"/>
    <lineage>
        <taxon>Bacteria</taxon>
        <taxon>Pseudomonadati</taxon>
        <taxon>Pseudomonadota</taxon>
        <taxon>Gammaproteobacteria</taxon>
        <taxon>Vibrionales</taxon>
        <taxon>Vibrionaceae</taxon>
        <taxon>Veronia</taxon>
    </lineage>
</organism>
<gene>
    <name evidence="1" type="ORF">A8L45_11760</name>
</gene>
<comment type="caution">
    <text evidence="1">The sequence shown here is derived from an EMBL/GenBank/DDBJ whole genome shotgun (WGS) entry which is preliminary data.</text>
</comment>
<dbReference type="EMBL" id="LYBM01000019">
    <property type="protein sequence ID" value="ODA33106.1"/>
    <property type="molecule type" value="Genomic_DNA"/>
</dbReference>